<keyword evidence="1" id="KW-0732">Signal</keyword>
<dbReference type="PANTHER" id="PTHR34883">
    <property type="entry name" value="SERINE-RICH PROTEIN, PUTATIVE-RELATED-RELATED"/>
    <property type="match status" value="1"/>
</dbReference>
<dbReference type="PANTHER" id="PTHR34883:SF15">
    <property type="entry name" value="EXTRACELLULAR SERINE-RICH PROTEIN"/>
    <property type="match status" value="1"/>
</dbReference>
<dbReference type="Proteomes" id="UP001221142">
    <property type="component" value="Unassembled WGS sequence"/>
</dbReference>
<protein>
    <recommendedName>
        <fullName evidence="4">Cupredoxin</fullName>
    </recommendedName>
</protein>
<accession>A0AAD7CAV5</accession>
<evidence type="ECO:0000256" key="1">
    <source>
        <dbReference type="SAM" id="SignalP"/>
    </source>
</evidence>
<keyword evidence="3" id="KW-1185">Reference proteome</keyword>
<dbReference type="InterPro" id="IPR008972">
    <property type="entry name" value="Cupredoxin"/>
</dbReference>
<evidence type="ECO:0000313" key="2">
    <source>
        <dbReference type="EMBL" id="KAJ7643949.1"/>
    </source>
</evidence>
<dbReference type="Gene3D" id="2.60.40.420">
    <property type="entry name" value="Cupredoxins - blue copper proteins"/>
    <property type="match status" value="1"/>
</dbReference>
<reference evidence="2" key="1">
    <citation type="submission" date="2023-03" db="EMBL/GenBank/DDBJ databases">
        <title>Massive genome expansion in bonnet fungi (Mycena s.s.) driven by repeated elements and novel gene families across ecological guilds.</title>
        <authorList>
            <consortium name="Lawrence Berkeley National Laboratory"/>
            <person name="Harder C.B."/>
            <person name="Miyauchi S."/>
            <person name="Viragh M."/>
            <person name="Kuo A."/>
            <person name="Thoen E."/>
            <person name="Andreopoulos B."/>
            <person name="Lu D."/>
            <person name="Skrede I."/>
            <person name="Drula E."/>
            <person name="Henrissat B."/>
            <person name="Morin E."/>
            <person name="Kohler A."/>
            <person name="Barry K."/>
            <person name="LaButti K."/>
            <person name="Morin E."/>
            <person name="Salamov A."/>
            <person name="Lipzen A."/>
            <person name="Mereny Z."/>
            <person name="Hegedus B."/>
            <person name="Baldrian P."/>
            <person name="Stursova M."/>
            <person name="Weitz H."/>
            <person name="Taylor A."/>
            <person name="Grigoriev I.V."/>
            <person name="Nagy L.G."/>
            <person name="Martin F."/>
            <person name="Kauserud H."/>
        </authorList>
    </citation>
    <scope>NUCLEOTIDE SEQUENCE</scope>
    <source>
        <strain evidence="2">9284</strain>
    </source>
</reference>
<dbReference type="SUPFAM" id="SSF49503">
    <property type="entry name" value="Cupredoxins"/>
    <property type="match status" value="1"/>
</dbReference>
<name>A0AAD7CAV5_9AGAR</name>
<evidence type="ECO:0008006" key="4">
    <source>
        <dbReference type="Google" id="ProtNLM"/>
    </source>
</evidence>
<organism evidence="2 3">
    <name type="scientific">Roridomyces roridus</name>
    <dbReference type="NCBI Taxonomy" id="1738132"/>
    <lineage>
        <taxon>Eukaryota</taxon>
        <taxon>Fungi</taxon>
        <taxon>Dikarya</taxon>
        <taxon>Basidiomycota</taxon>
        <taxon>Agaricomycotina</taxon>
        <taxon>Agaricomycetes</taxon>
        <taxon>Agaricomycetidae</taxon>
        <taxon>Agaricales</taxon>
        <taxon>Marasmiineae</taxon>
        <taxon>Mycenaceae</taxon>
        <taxon>Roridomyces</taxon>
    </lineage>
</organism>
<feature type="chain" id="PRO_5042120571" description="Cupredoxin" evidence="1">
    <location>
        <begin position="20"/>
        <end position="188"/>
    </location>
</feature>
<comment type="caution">
    <text evidence="2">The sequence shown here is derived from an EMBL/GenBank/DDBJ whole genome shotgun (WGS) entry which is preliminary data.</text>
</comment>
<evidence type="ECO:0000313" key="3">
    <source>
        <dbReference type="Proteomes" id="UP001221142"/>
    </source>
</evidence>
<proteinExistence type="predicted"/>
<dbReference type="InterPro" id="IPR052953">
    <property type="entry name" value="Ser-rich/MCO-related"/>
</dbReference>
<gene>
    <name evidence="2" type="ORF">FB45DRAFT_896499</name>
</gene>
<dbReference type="EMBL" id="JARKIF010000003">
    <property type="protein sequence ID" value="KAJ7643949.1"/>
    <property type="molecule type" value="Genomic_DNA"/>
</dbReference>
<feature type="signal peptide" evidence="1">
    <location>
        <begin position="1"/>
        <end position="19"/>
    </location>
</feature>
<dbReference type="AlphaFoldDB" id="A0AAD7CAV5"/>
<sequence>MHFLSLATAAAAVLTTASAATITVLVGSNGTTLALLPTFPRVGDQIAFQLFTVTQSTFKAPCTASGITSGFQPFVAGSTQVAQWSFTITNASVPLWFYCQRSGHCPAGMVFSVNAPATGNTFDAFKTAAIATGTNASATTGAATGAAAGAAAGASASGTPAPSSALITRSSTVGVLAVTAGLLAGLVL</sequence>